<dbReference type="RefSeq" id="WP_379519416.1">
    <property type="nucleotide sequence ID" value="NZ_JBHSPA010000048.1"/>
</dbReference>
<comment type="similarity">
    <text evidence="1">Belongs to the ATP-dependent AMP-binding enzyme family.</text>
</comment>
<proteinExistence type="inferred from homology"/>
<dbReference type="PROSITE" id="PS00455">
    <property type="entry name" value="AMP_BINDING"/>
    <property type="match status" value="1"/>
</dbReference>
<evidence type="ECO:0000259" key="4">
    <source>
        <dbReference type="Pfam" id="PF16177"/>
    </source>
</evidence>
<comment type="caution">
    <text evidence="5">The sequence shown here is derived from an EMBL/GenBank/DDBJ whole genome shotgun (WGS) entry which is preliminary data.</text>
</comment>
<dbReference type="PANTHER" id="PTHR43347">
    <property type="entry name" value="ACYL-COA SYNTHETASE"/>
    <property type="match status" value="1"/>
</dbReference>
<feature type="domain" description="Acetyl-coenzyme A synthetase N-terminal" evidence="4">
    <location>
        <begin position="4"/>
        <end position="53"/>
    </location>
</feature>
<dbReference type="InterPro" id="IPR042099">
    <property type="entry name" value="ANL_N_sf"/>
</dbReference>
<feature type="domain" description="AMP-dependent synthetase/ligase" evidence="2">
    <location>
        <begin position="57"/>
        <end position="440"/>
    </location>
</feature>
<evidence type="ECO:0000259" key="2">
    <source>
        <dbReference type="Pfam" id="PF00501"/>
    </source>
</evidence>
<feature type="domain" description="AMP-binding enzyme C-terminal" evidence="3">
    <location>
        <begin position="506"/>
        <end position="584"/>
    </location>
</feature>
<name>A0ABW1CW42_9ACTN</name>
<dbReference type="InterPro" id="IPR045851">
    <property type="entry name" value="AMP-bd_C_sf"/>
</dbReference>
<sequence>MSAYDEAYRRSVERPEEFWGEAALGIQWDVAPATVYDGGRWYPDGRLNTCHNAVDRHVAAGRGEQAALIYDSPVTGTTRTYTYAALLDEVARTAGMLRGLGVTAGDTVVIYMPMVPEAVVAMLACARLGAVHSVVFGGFAARELALRIDHARPKVLLSASCGIEPSRVVAYKPLLDAALEQAGHRPDRCVILQRPESVAELTDGRDLDWAAAVRDAEPAACVSVAATDPLYILYTSGTTGSPKGVVRDNGGHAVALNWSMSNVYGAAPGEVYWAASDVGWVVGHSYIVYAPLLAGCTTILYEGKPVGTPDPGAFWRVVATHGVRTLFTAPTAIRAIKKEDPSGNFAKKWDLSGLRYLFLAGERLDPDTYHWASDLLGIPVIDHWWQTETGWPIAANCVGIDPLPLKPGSPTKAVPGWDVHILDTDGKDCPPGTEGAVTVKLPLPPGALPTLYRDEARFTRSYFERYPGHYLTGDGGHLDDDGYLYVMGRIDDVINVAGHRLSTGSMEEVIAAHPDVAECAVIGVADELKGQLPMGFVVLKACAERDPEEMERELTALVRERIGPVAAFRRAVVVTRLPKTRSGKILRATMRDIADGNPYTTPSTIEDPAALPEIAQAMSTGHEHRP</sequence>
<protein>
    <submittedName>
        <fullName evidence="5">Propionyl-CoA synthetase</fullName>
    </submittedName>
</protein>
<evidence type="ECO:0000313" key="5">
    <source>
        <dbReference type="EMBL" id="MFC5829922.1"/>
    </source>
</evidence>
<keyword evidence="6" id="KW-1185">Reference proteome</keyword>
<dbReference type="Pfam" id="PF13193">
    <property type="entry name" value="AMP-binding_C"/>
    <property type="match status" value="1"/>
</dbReference>
<dbReference type="Gene3D" id="3.40.50.12780">
    <property type="entry name" value="N-terminal domain of ligase-like"/>
    <property type="match status" value="1"/>
</dbReference>
<dbReference type="InterPro" id="IPR025110">
    <property type="entry name" value="AMP-bd_C"/>
</dbReference>
<dbReference type="Pfam" id="PF16177">
    <property type="entry name" value="ACAS_N"/>
    <property type="match status" value="1"/>
</dbReference>
<dbReference type="SUPFAM" id="SSF56801">
    <property type="entry name" value="Acetyl-CoA synthetase-like"/>
    <property type="match status" value="1"/>
</dbReference>
<evidence type="ECO:0000313" key="6">
    <source>
        <dbReference type="Proteomes" id="UP001596058"/>
    </source>
</evidence>
<dbReference type="Proteomes" id="UP001596058">
    <property type="component" value="Unassembled WGS sequence"/>
</dbReference>
<dbReference type="InterPro" id="IPR032387">
    <property type="entry name" value="ACAS_N"/>
</dbReference>
<evidence type="ECO:0000256" key="1">
    <source>
        <dbReference type="ARBA" id="ARBA00006432"/>
    </source>
</evidence>
<dbReference type="CDD" id="cd05967">
    <property type="entry name" value="PrpE"/>
    <property type="match status" value="1"/>
</dbReference>
<dbReference type="PANTHER" id="PTHR43347:SF3">
    <property type="entry name" value="ACYL-COA SYNTHETASE SHORT-CHAIN FAMILY MEMBER 3, MITOCHONDRIAL"/>
    <property type="match status" value="1"/>
</dbReference>
<dbReference type="Pfam" id="PF00501">
    <property type="entry name" value="AMP-binding"/>
    <property type="match status" value="1"/>
</dbReference>
<dbReference type="Gene3D" id="3.30.300.30">
    <property type="match status" value="1"/>
</dbReference>
<gene>
    <name evidence="5" type="ORF">ACFPZ3_39185</name>
</gene>
<organism evidence="5 6">
    <name type="scientific">Nonomuraea insulae</name>
    <dbReference type="NCBI Taxonomy" id="1616787"/>
    <lineage>
        <taxon>Bacteria</taxon>
        <taxon>Bacillati</taxon>
        <taxon>Actinomycetota</taxon>
        <taxon>Actinomycetes</taxon>
        <taxon>Streptosporangiales</taxon>
        <taxon>Streptosporangiaceae</taxon>
        <taxon>Nonomuraea</taxon>
    </lineage>
</organism>
<dbReference type="EMBL" id="JBHSPA010000048">
    <property type="protein sequence ID" value="MFC5829922.1"/>
    <property type="molecule type" value="Genomic_DNA"/>
</dbReference>
<evidence type="ECO:0000259" key="3">
    <source>
        <dbReference type="Pfam" id="PF13193"/>
    </source>
</evidence>
<dbReference type="InterPro" id="IPR020845">
    <property type="entry name" value="AMP-binding_CS"/>
</dbReference>
<accession>A0ABW1CW42</accession>
<reference evidence="6" key="1">
    <citation type="journal article" date="2019" name="Int. J. Syst. Evol. Microbiol.">
        <title>The Global Catalogue of Microorganisms (GCM) 10K type strain sequencing project: providing services to taxonomists for standard genome sequencing and annotation.</title>
        <authorList>
            <consortium name="The Broad Institute Genomics Platform"/>
            <consortium name="The Broad Institute Genome Sequencing Center for Infectious Disease"/>
            <person name="Wu L."/>
            <person name="Ma J."/>
        </authorList>
    </citation>
    <scope>NUCLEOTIDE SEQUENCE [LARGE SCALE GENOMIC DNA]</scope>
    <source>
        <strain evidence="6">CCUG 53903</strain>
    </source>
</reference>
<dbReference type="InterPro" id="IPR000873">
    <property type="entry name" value="AMP-dep_synth/lig_dom"/>
</dbReference>